<evidence type="ECO:0000256" key="1">
    <source>
        <dbReference type="ARBA" id="ARBA00022553"/>
    </source>
</evidence>
<dbReference type="SUPFAM" id="SSF56854">
    <property type="entry name" value="Bcl-2 inhibitors of programmed cell death"/>
    <property type="match status" value="1"/>
</dbReference>
<dbReference type="AlphaFoldDB" id="A0A3Q3JWL3"/>
<dbReference type="GeneID" id="109965049"/>
<reference evidence="4" key="1">
    <citation type="submission" date="2025-08" db="UniProtKB">
        <authorList>
            <consortium name="Ensembl"/>
        </authorList>
    </citation>
    <scope>IDENTIFICATION</scope>
</reference>
<reference evidence="4" key="2">
    <citation type="submission" date="2025-09" db="UniProtKB">
        <authorList>
            <consortium name="Ensembl"/>
        </authorList>
    </citation>
    <scope>IDENTIFICATION</scope>
</reference>
<dbReference type="OrthoDB" id="9948726at2759"/>
<keyword evidence="2" id="KW-0053">Apoptosis</keyword>
<dbReference type="PANTHER" id="PTHR14965">
    <property type="entry name" value="SI:CH73-248E21.1"/>
    <property type="match status" value="1"/>
</dbReference>
<evidence type="ECO:0008006" key="6">
    <source>
        <dbReference type="Google" id="ProtNLM"/>
    </source>
</evidence>
<dbReference type="GO" id="GO:0006915">
    <property type="term" value="P:apoptotic process"/>
    <property type="evidence" value="ECO:0007669"/>
    <property type="project" value="UniProtKB-KW"/>
</dbReference>
<evidence type="ECO:0000313" key="5">
    <source>
        <dbReference type="Proteomes" id="UP000261600"/>
    </source>
</evidence>
<organism evidence="4 5">
    <name type="scientific">Monopterus albus</name>
    <name type="common">Swamp eel</name>
    <dbReference type="NCBI Taxonomy" id="43700"/>
    <lineage>
        <taxon>Eukaryota</taxon>
        <taxon>Metazoa</taxon>
        <taxon>Chordata</taxon>
        <taxon>Craniata</taxon>
        <taxon>Vertebrata</taxon>
        <taxon>Euteleostomi</taxon>
        <taxon>Actinopterygii</taxon>
        <taxon>Neopterygii</taxon>
        <taxon>Teleostei</taxon>
        <taxon>Neoteleostei</taxon>
        <taxon>Acanthomorphata</taxon>
        <taxon>Anabantaria</taxon>
        <taxon>Synbranchiformes</taxon>
        <taxon>Synbranchidae</taxon>
        <taxon>Monopterus</taxon>
    </lineage>
</organism>
<dbReference type="Proteomes" id="UP000261600">
    <property type="component" value="Unplaced"/>
</dbReference>
<dbReference type="KEGG" id="malb:109965049"/>
<feature type="compositionally biased region" description="Basic and acidic residues" evidence="3">
    <location>
        <begin position="14"/>
        <end position="33"/>
    </location>
</feature>
<keyword evidence="5" id="KW-1185">Reference proteome</keyword>
<sequence>MANGHVETSNSSIHNDKSSTDSDPSSGKKDLPEFRLLMAYAQRRRGERATESRTQDGLVVGNGNTDTNVTAPSQPLAETETETADKKKKKKKGWRRLWHILKCIKPQTEEEPQQIAGEEHDVDDRCGDFKEDENKEEKLLEEVARRVAEIADEIPFTPPDVEEDGPTDDPNVERMIGLLLRDSGDRLNEEQLKDMDLAREIWNYTFFKTLISALLGRMGLRSPYPDSPGPHASPKTQIAVTCEATTRLSAMDTLPMNRLLGYGARYLSEHFSSWAQQQGGYEAAFKSDDEDDVQ</sequence>
<dbReference type="PANTHER" id="PTHR14965:SF1">
    <property type="entry name" value="APOPTOSIS FACILITATOR BCL-2-LIKE PROTEIN 14"/>
    <property type="match status" value="1"/>
</dbReference>
<feature type="compositionally biased region" description="Polar residues" evidence="3">
    <location>
        <begin position="1"/>
        <end position="13"/>
    </location>
</feature>
<evidence type="ECO:0000256" key="2">
    <source>
        <dbReference type="ARBA" id="ARBA00022703"/>
    </source>
</evidence>
<dbReference type="GO" id="GO:2001236">
    <property type="term" value="P:regulation of extrinsic apoptotic signaling pathway"/>
    <property type="evidence" value="ECO:0007669"/>
    <property type="project" value="TreeGrafter"/>
</dbReference>
<proteinExistence type="predicted"/>
<accession>A0A3Q3JWL3</accession>
<dbReference type="Ensembl" id="ENSMALT00000020014.1">
    <property type="protein sequence ID" value="ENSMALP00000019627.1"/>
    <property type="gene ID" value="ENSMALG00000013711.1"/>
</dbReference>
<name>A0A3Q3JWL3_MONAL</name>
<evidence type="ECO:0000256" key="3">
    <source>
        <dbReference type="SAM" id="MobiDB-lite"/>
    </source>
</evidence>
<feature type="compositionally biased region" description="Polar residues" evidence="3">
    <location>
        <begin position="62"/>
        <end position="73"/>
    </location>
</feature>
<dbReference type="RefSeq" id="XP_020464437.1">
    <property type="nucleotide sequence ID" value="XM_020608781.1"/>
</dbReference>
<dbReference type="InterPro" id="IPR036834">
    <property type="entry name" value="Bcl-2-like_sf"/>
</dbReference>
<keyword evidence="1" id="KW-0597">Phosphoprotein</keyword>
<protein>
    <recommendedName>
        <fullName evidence="6">Apoptosis facilitator Bcl-2-like protein 14</fullName>
    </recommendedName>
</protein>
<evidence type="ECO:0000313" key="4">
    <source>
        <dbReference type="Ensembl" id="ENSMALP00000019627.1"/>
    </source>
</evidence>
<feature type="region of interest" description="Disordered" evidence="3">
    <location>
        <begin position="1"/>
        <end position="92"/>
    </location>
</feature>
<dbReference type="STRING" id="43700.ENSMALP00000019627"/>